<evidence type="ECO:0000313" key="3">
    <source>
        <dbReference type="Proteomes" id="UP000246078"/>
    </source>
</evidence>
<name>A0A2V2VD41_TRYCR</name>
<sequence>MMPHRDPTTSATRKPPAVDDAALAYIPRRVWIRGAGGSILLCWASPPRTTRRGEHDANCSGRRAGGSPEWRRGRTTSPVRCLCCTSLGDTRRTATTTLPRCWRRRRQWNDVVALPMNEGRVTTNKTVGQYGSWGDEADVGMTPQDVHCGLTLRPHFPDREVHCEGR</sequence>
<evidence type="ECO:0000256" key="1">
    <source>
        <dbReference type="SAM" id="MobiDB-lite"/>
    </source>
</evidence>
<reference evidence="2 3" key="1">
    <citation type="journal article" date="2018" name="Microb. Genom.">
        <title>Expanding an expanded genome: long-read sequencing of Trypanosoma cruzi.</title>
        <authorList>
            <person name="Berna L."/>
            <person name="Rodriguez M."/>
            <person name="Chiribao M.L."/>
            <person name="Parodi-Talice A."/>
            <person name="Pita S."/>
            <person name="Rijo G."/>
            <person name="Alvarez-Valin F."/>
            <person name="Robello C."/>
        </authorList>
    </citation>
    <scope>NUCLEOTIDE SEQUENCE [LARGE SCALE GENOMIC DNA]</scope>
    <source>
        <strain evidence="2 3">TCC</strain>
    </source>
</reference>
<dbReference type="VEuPathDB" id="TriTrypDB:TcCL_Unassigned05109"/>
<dbReference type="VEuPathDB" id="TriTrypDB:C4B63_171g13"/>
<dbReference type="Proteomes" id="UP000246078">
    <property type="component" value="Unassembled WGS sequence"/>
</dbReference>
<dbReference type="VEuPathDB" id="TriTrypDB:TCSYLVIO_007627"/>
<gene>
    <name evidence="2" type="ORF">C3747_306g31</name>
</gene>
<proteinExistence type="predicted"/>
<dbReference type="EMBL" id="PRFC01000306">
    <property type="protein sequence ID" value="PWU93018.1"/>
    <property type="molecule type" value="Genomic_DNA"/>
</dbReference>
<dbReference type="GO" id="GO:0016740">
    <property type="term" value="F:transferase activity"/>
    <property type="evidence" value="ECO:0007669"/>
    <property type="project" value="UniProtKB-KW"/>
</dbReference>
<keyword evidence="2" id="KW-0808">Transferase</keyword>
<feature type="region of interest" description="Disordered" evidence="1">
    <location>
        <begin position="48"/>
        <end position="71"/>
    </location>
</feature>
<accession>A0A2V2VD41</accession>
<dbReference type="AlphaFoldDB" id="A0A2V2VD41"/>
<protein>
    <submittedName>
        <fullName evidence="2">Putative UDP-Gal or UDP-GlcNAc-dependent glycosyltransferase</fullName>
    </submittedName>
</protein>
<organism evidence="2 3">
    <name type="scientific">Trypanosoma cruzi</name>
    <dbReference type="NCBI Taxonomy" id="5693"/>
    <lineage>
        <taxon>Eukaryota</taxon>
        <taxon>Discoba</taxon>
        <taxon>Euglenozoa</taxon>
        <taxon>Kinetoplastea</taxon>
        <taxon>Metakinetoplastina</taxon>
        <taxon>Trypanosomatida</taxon>
        <taxon>Trypanosomatidae</taxon>
        <taxon>Trypanosoma</taxon>
        <taxon>Schizotrypanum</taxon>
    </lineage>
</organism>
<dbReference type="VEuPathDB" id="TriTrypDB:TcBrA4_0042200"/>
<dbReference type="VEuPathDB" id="TriTrypDB:C3747_306g31"/>
<evidence type="ECO:0000313" key="2">
    <source>
        <dbReference type="EMBL" id="PWU93018.1"/>
    </source>
</evidence>
<comment type="caution">
    <text evidence="2">The sequence shown here is derived from an EMBL/GenBank/DDBJ whole genome shotgun (WGS) entry which is preliminary data.</text>
</comment>